<proteinExistence type="predicted"/>
<dbReference type="EMBL" id="RJVU01057542">
    <property type="protein sequence ID" value="ROK23426.1"/>
    <property type="molecule type" value="Genomic_DNA"/>
</dbReference>
<protein>
    <submittedName>
        <fullName evidence="2">Uncharacterized protein</fullName>
    </submittedName>
</protein>
<comment type="caution">
    <text evidence="2">The sequence shown here is derived from an EMBL/GenBank/DDBJ whole genome shotgun (WGS) entry which is preliminary data.</text>
</comment>
<dbReference type="OrthoDB" id="10621377at2759"/>
<evidence type="ECO:0000256" key="1">
    <source>
        <dbReference type="SAM" id="MobiDB-lite"/>
    </source>
</evidence>
<keyword evidence="3" id="KW-1185">Reference proteome</keyword>
<accession>A0A3N0XXN0</accession>
<feature type="region of interest" description="Disordered" evidence="1">
    <location>
        <begin position="81"/>
        <end position="105"/>
    </location>
</feature>
<name>A0A3N0XXN0_ANAGA</name>
<evidence type="ECO:0000313" key="2">
    <source>
        <dbReference type="EMBL" id="ROK23426.1"/>
    </source>
</evidence>
<feature type="region of interest" description="Disordered" evidence="1">
    <location>
        <begin position="14"/>
        <end position="36"/>
    </location>
</feature>
<dbReference type="AlphaFoldDB" id="A0A3N0XXN0"/>
<evidence type="ECO:0000313" key="3">
    <source>
        <dbReference type="Proteomes" id="UP000281406"/>
    </source>
</evidence>
<gene>
    <name evidence="2" type="ORF">DPX16_16470</name>
</gene>
<dbReference type="Proteomes" id="UP000281406">
    <property type="component" value="Unassembled WGS sequence"/>
</dbReference>
<sequence length="105" mass="12150">MVDWDERKYKYREHADKHHVPPLGRTSQTQKFSRDTRNLDAVETRDIWGGNQWAALKGCQGKQGNNKSTLQIIDLPLPWPSKEKKRVAVQRECGEAQGRRQPPLS</sequence>
<organism evidence="2 3">
    <name type="scientific">Anabarilius grahami</name>
    <name type="common">Kanglang fish</name>
    <name type="synonym">Barilius grahami</name>
    <dbReference type="NCBI Taxonomy" id="495550"/>
    <lineage>
        <taxon>Eukaryota</taxon>
        <taxon>Metazoa</taxon>
        <taxon>Chordata</taxon>
        <taxon>Craniata</taxon>
        <taxon>Vertebrata</taxon>
        <taxon>Euteleostomi</taxon>
        <taxon>Actinopterygii</taxon>
        <taxon>Neopterygii</taxon>
        <taxon>Teleostei</taxon>
        <taxon>Ostariophysi</taxon>
        <taxon>Cypriniformes</taxon>
        <taxon>Xenocyprididae</taxon>
        <taxon>Xenocypridinae</taxon>
        <taxon>Xenocypridinae incertae sedis</taxon>
        <taxon>Anabarilius</taxon>
    </lineage>
</organism>
<reference evidence="2 3" key="1">
    <citation type="submission" date="2018-10" db="EMBL/GenBank/DDBJ databases">
        <title>Genome assembly for a Yunnan-Guizhou Plateau 3E fish, Anabarilius grahami (Regan), and its evolutionary and genetic applications.</title>
        <authorList>
            <person name="Jiang W."/>
        </authorList>
    </citation>
    <scope>NUCLEOTIDE SEQUENCE [LARGE SCALE GENOMIC DNA]</scope>
    <source>
        <strain evidence="2">AG-KIZ</strain>
        <tissue evidence="2">Muscle</tissue>
    </source>
</reference>